<evidence type="ECO:0000256" key="8">
    <source>
        <dbReference type="ARBA" id="ARBA00022801"/>
    </source>
</evidence>
<accession>A0ABS1SYS3</accession>
<dbReference type="InterPro" id="IPR015956">
    <property type="entry name" value="Peniciliin-bd_prot_C_sf"/>
</dbReference>
<evidence type="ECO:0000256" key="1">
    <source>
        <dbReference type="ARBA" id="ARBA00003217"/>
    </source>
</evidence>
<keyword evidence="8 16" id="KW-0378">Hydrolase</keyword>
<evidence type="ECO:0000256" key="13">
    <source>
        <dbReference type="RuleBase" id="RU004016"/>
    </source>
</evidence>
<dbReference type="SUPFAM" id="SSF69189">
    <property type="entry name" value="Penicillin-binding protein associated domain"/>
    <property type="match status" value="1"/>
</dbReference>
<comment type="pathway">
    <text evidence="2">Cell wall biogenesis; peptidoglycan biosynthesis.</text>
</comment>
<dbReference type="RefSeq" id="WP_202721941.1">
    <property type="nucleotide sequence ID" value="NZ_BPEX01000013.1"/>
</dbReference>
<evidence type="ECO:0000256" key="9">
    <source>
        <dbReference type="ARBA" id="ARBA00022960"/>
    </source>
</evidence>
<keyword evidence="9" id="KW-0133">Cell shape</keyword>
<gene>
    <name evidence="16" type="ORF">JMA39_11180</name>
</gene>
<keyword evidence="10" id="KW-0573">Peptidoglycan synthesis</keyword>
<evidence type="ECO:0000256" key="2">
    <source>
        <dbReference type="ARBA" id="ARBA00004752"/>
    </source>
</evidence>
<organism evidence="16 17">
    <name type="scientific">Shewanella schlegeliana</name>
    <dbReference type="NCBI Taxonomy" id="190308"/>
    <lineage>
        <taxon>Bacteria</taxon>
        <taxon>Pseudomonadati</taxon>
        <taxon>Pseudomonadota</taxon>
        <taxon>Gammaproteobacteria</taxon>
        <taxon>Alteromonadales</taxon>
        <taxon>Shewanellaceae</taxon>
        <taxon>Shewanella</taxon>
    </lineage>
</organism>
<evidence type="ECO:0000256" key="7">
    <source>
        <dbReference type="ARBA" id="ARBA00022729"/>
    </source>
</evidence>
<comment type="catalytic activity">
    <reaction evidence="12">
        <text>Preferential cleavage: (Ac)2-L-Lys-D-Ala-|-D-Ala. Also transpeptidation of peptidyl-alanyl moieties that are N-acyl substituents of D-alanine.</text>
        <dbReference type="EC" id="3.4.16.4"/>
    </reaction>
</comment>
<evidence type="ECO:0000256" key="14">
    <source>
        <dbReference type="SAM" id="SignalP"/>
    </source>
</evidence>
<dbReference type="Gene3D" id="3.40.710.10">
    <property type="entry name" value="DD-peptidase/beta-lactamase superfamily"/>
    <property type="match status" value="1"/>
</dbReference>
<comment type="function">
    <text evidence="1">Removes C-terminal D-alanyl residues from sugar-peptide cell wall precursors.</text>
</comment>
<dbReference type="Proteomes" id="UP000604898">
    <property type="component" value="Unassembled WGS sequence"/>
</dbReference>
<keyword evidence="7 14" id="KW-0732">Signal</keyword>
<sequence>MNLLNKPLKTLLFATSVAALSAQAAPVVTPNAPTVAAKAYVLMDYNTGQIIAEENAYESLNPASLTKMMTSYVIGHEIKVGNVSPTDEVTISKKAWSKNFPDSSKMFIEVGKKVTVEDLNKGIIIQSGNDACVAMAEHIAGTEDGFVDLMNSWAKQLGMQDSYFENSHGLDSDNHKSTAYDMAILGAAIIRDVPDEYAVYKEKSFTYNGIKQYNRNGLLWDKSLSVDGIKTGHTSGAGFNLVTSATKDGMRLISVVMGTKSEAARKAESKKLLNYGFRFFETVTPYKAGDTFVTQKIWYGDRETIDLGVVTDTPITISRGQAKNLQANFELTKELNAPIAKGETVGRIYFQLNGKDIAQFPLVTLQEVNEGSWLSQLMDYFKQMFAGWFS</sequence>
<dbReference type="EMBL" id="JAESVD010000005">
    <property type="protein sequence ID" value="MBL4913691.1"/>
    <property type="molecule type" value="Genomic_DNA"/>
</dbReference>
<dbReference type="InterPro" id="IPR037167">
    <property type="entry name" value="Peptidase_S11_C_sf"/>
</dbReference>
<comment type="caution">
    <text evidence="16">The sequence shown here is derived from an EMBL/GenBank/DDBJ whole genome shotgun (WGS) entry which is preliminary data.</text>
</comment>
<dbReference type="InterPro" id="IPR001967">
    <property type="entry name" value="Peptidase_S11_N"/>
</dbReference>
<keyword evidence="17" id="KW-1185">Reference proteome</keyword>
<dbReference type="Pfam" id="PF07943">
    <property type="entry name" value="PBP5_C"/>
    <property type="match status" value="1"/>
</dbReference>
<proteinExistence type="inferred from homology"/>
<evidence type="ECO:0000256" key="4">
    <source>
        <dbReference type="ARBA" id="ARBA00012448"/>
    </source>
</evidence>
<dbReference type="PANTHER" id="PTHR21581:SF6">
    <property type="entry name" value="TRAFFICKING PROTEIN PARTICLE COMPLEX SUBUNIT 12"/>
    <property type="match status" value="1"/>
</dbReference>
<evidence type="ECO:0000256" key="11">
    <source>
        <dbReference type="ARBA" id="ARBA00023316"/>
    </source>
</evidence>
<evidence type="ECO:0000256" key="3">
    <source>
        <dbReference type="ARBA" id="ARBA00007164"/>
    </source>
</evidence>
<dbReference type="InterPro" id="IPR012907">
    <property type="entry name" value="Peptidase_S11_C"/>
</dbReference>
<feature type="domain" description="Peptidase S11 D-Ala-D-Ala carboxypeptidase A C-terminal" evidence="15">
    <location>
        <begin position="280"/>
        <end position="370"/>
    </location>
</feature>
<dbReference type="Gene3D" id="2.60.410.10">
    <property type="entry name" value="D-Ala-D-Ala carboxypeptidase, C-terminal domain"/>
    <property type="match status" value="1"/>
</dbReference>
<protein>
    <recommendedName>
        <fullName evidence="4">serine-type D-Ala-D-Ala carboxypeptidase</fullName>
        <ecNumber evidence="4">3.4.16.4</ecNumber>
    </recommendedName>
</protein>
<evidence type="ECO:0000256" key="12">
    <source>
        <dbReference type="ARBA" id="ARBA00034000"/>
    </source>
</evidence>
<dbReference type="PRINTS" id="PR00725">
    <property type="entry name" value="DADACBPTASE1"/>
</dbReference>
<dbReference type="GO" id="GO:0016787">
    <property type="term" value="F:hydrolase activity"/>
    <property type="evidence" value="ECO:0007669"/>
    <property type="project" value="UniProtKB-KW"/>
</dbReference>
<dbReference type="InterPro" id="IPR012338">
    <property type="entry name" value="Beta-lactam/transpept-like"/>
</dbReference>
<name>A0ABS1SYS3_9GAMM</name>
<feature type="chain" id="PRO_5047250447" description="serine-type D-Ala-D-Ala carboxypeptidase" evidence="14">
    <location>
        <begin position="25"/>
        <end position="390"/>
    </location>
</feature>
<dbReference type="InterPro" id="IPR018044">
    <property type="entry name" value="Peptidase_S11"/>
</dbReference>
<evidence type="ECO:0000256" key="10">
    <source>
        <dbReference type="ARBA" id="ARBA00022984"/>
    </source>
</evidence>
<reference evidence="16 17" key="1">
    <citation type="submission" date="2021-01" db="EMBL/GenBank/DDBJ databases">
        <title>Genome sequence of Shewanella schlegeliana JCM 11561.</title>
        <authorList>
            <person name="Zhang H."/>
            <person name="Li C."/>
        </authorList>
    </citation>
    <scope>NUCLEOTIDE SEQUENCE [LARGE SCALE GENOMIC DNA]</scope>
    <source>
        <strain evidence="16 17">JCM 11561</strain>
    </source>
</reference>
<dbReference type="PANTHER" id="PTHR21581">
    <property type="entry name" value="D-ALANYL-D-ALANINE CARBOXYPEPTIDASE"/>
    <property type="match status" value="1"/>
</dbReference>
<keyword evidence="6" id="KW-0645">Protease</keyword>
<evidence type="ECO:0000313" key="16">
    <source>
        <dbReference type="EMBL" id="MBL4913691.1"/>
    </source>
</evidence>
<dbReference type="SUPFAM" id="SSF56601">
    <property type="entry name" value="beta-lactamase/transpeptidase-like"/>
    <property type="match status" value="1"/>
</dbReference>
<feature type="signal peptide" evidence="14">
    <location>
        <begin position="1"/>
        <end position="24"/>
    </location>
</feature>
<keyword evidence="11" id="KW-0961">Cell wall biogenesis/degradation</keyword>
<evidence type="ECO:0000259" key="15">
    <source>
        <dbReference type="SMART" id="SM00936"/>
    </source>
</evidence>
<dbReference type="EC" id="3.4.16.4" evidence="4"/>
<evidence type="ECO:0000256" key="5">
    <source>
        <dbReference type="ARBA" id="ARBA00022645"/>
    </source>
</evidence>
<dbReference type="SMART" id="SM00936">
    <property type="entry name" value="PBP5_C"/>
    <property type="match status" value="1"/>
</dbReference>
<evidence type="ECO:0000256" key="6">
    <source>
        <dbReference type="ARBA" id="ARBA00022670"/>
    </source>
</evidence>
<comment type="similarity">
    <text evidence="3 13">Belongs to the peptidase S11 family.</text>
</comment>
<evidence type="ECO:0000313" key="17">
    <source>
        <dbReference type="Proteomes" id="UP000604898"/>
    </source>
</evidence>
<keyword evidence="5" id="KW-0121">Carboxypeptidase</keyword>
<dbReference type="Pfam" id="PF00768">
    <property type="entry name" value="Peptidase_S11"/>
    <property type="match status" value="1"/>
</dbReference>